<evidence type="ECO:0000313" key="2">
    <source>
        <dbReference type="EMBL" id="KAK5102419.1"/>
    </source>
</evidence>
<feature type="compositionally biased region" description="Basic residues" evidence="1">
    <location>
        <begin position="92"/>
        <end position="102"/>
    </location>
</feature>
<name>A0ABR0KPD4_9EURO</name>
<organism evidence="2 3">
    <name type="scientific">Lithohypha guttulata</name>
    <dbReference type="NCBI Taxonomy" id="1690604"/>
    <lineage>
        <taxon>Eukaryota</taxon>
        <taxon>Fungi</taxon>
        <taxon>Dikarya</taxon>
        <taxon>Ascomycota</taxon>
        <taxon>Pezizomycotina</taxon>
        <taxon>Eurotiomycetes</taxon>
        <taxon>Chaetothyriomycetidae</taxon>
        <taxon>Chaetothyriales</taxon>
        <taxon>Trichomeriaceae</taxon>
        <taxon>Lithohypha</taxon>
    </lineage>
</organism>
<feature type="compositionally biased region" description="Pro residues" evidence="1">
    <location>
        <begin position="579"/>
        <end position="597"/>
    </location>
</feature>
<protein>
    <submittedName>
        <fullName evidence="2">Uncharacterized protein</fullName>
    </submittedName>
</protein>
<reference evidence="2 3" key="1">
    <citation type="submission" date="2023-08" db="EMBL/GenBank/DDBJ databases">
        <title>Black Yeasts Isolated from many extreme environments.</title>
        <authorList>
            <person name="Coleine C."/>
            <person name="Stajich J.E."/>
            <person name="Selbmann L."/>
        </authorList>
    </citation>
    <scope>NUCLEOTIDE SEQUENCE [LARGE SCALE GENOMIC DNA]</scope>
    <source>
        <strain evidence="2 3">CCFEE 5885</strain>
    </source>
</reference>
<feature type="region of interest" description="Disordered" evidence="1">
    <location>
        <begin position="540"/>
        <end position="632"/>
    </location>
</feature>
<sequence>MDPYIDCPNHPADEMVYTKARLEHALRVFRETSSYLRTKGFPSEHLERHLRSKYAFRKSSKFATLANVTLWQEKSNGSDDEEYDPEKEKKRLNPKRKKKAEQKRKPDDSGDQDRAVKRSKGEEEEDGAYISFRLTSDKGRALLRDLSLVHKTDLASFEKGRSEEVEPSFWKRYSSSNGSTSTRRLSKPDMLLDDDLSEMDTDGDFESDPRVLTTSLRSGRVRERTGGRKEFKANTNHVAKQEDHVTKVSKASRCHINGVHNKEPSKFDGSTTGRSIRPIDSISDQIELDNDFSSENEQATSVFHPSNSKRNVNRHKAASVKHEPLAPTVTLNEDFSFTYTQSLLDQPGLVTIETAYAHPIDFRFMPPVGQRCDFCSDWRMGILGHGKKVIQVFIDPEHPTQFQEMGNGHRSSGKQCTKMCISCALDRLLIVRCHCMDQANYSSESALPRDSQSAPAFSHLAGAIFNEHNLALYAKRLLPKPGTPEASAPPTKYGPLTPCSLCPQPALWQCSKWQKADKMKKPCRIPEPATPATTVVTSLSSIPLTPPATPATSTSIGLPNGHKKTPSIITISDSDDDSPPPPSPSTNPNLNPNPRPTTTPGSSSQRAPSTTTLSSTTTTSSSSSPSHQTQLLRPPLRGCGLKLCTACKTFVERRCGGFLDKKRVLKWLRDESKVKTGRADVEWLFAGSCLERSYEEGVR</sequence>
<comment type="caution">
    <text evidence="2">The sequence shown here is derived from an EMBL/GenBank/DDBJ whole genome shotgun (WGS) entry which is preliminary data.</text>
</comment>
<dbReference type="EMBL" id="JAVRRG010000002">
    <property type="protein sequence ID" value="KAK5102419.1"/>
    <property type="molecule type" value="Genomic_DNA"/>
</dbReference>
<keyword evidence="3" id="KW-1185">Reference proteome</keyword>
<evidence type="ECO:0000256" key="1">
    <source>
        <dbReference type="SAM" id="MobiDB-lite"/>
    </source>
</evidence>
<feature type="compositionally biased region" description="Basic and acidic residues" evidence="1">
    <location>
        <begin position="103"/>
        <end position="121"/>
    </location>
</feature>
<feature type="compositionally biased region" description="Low complexity" evidence="1">
    <location>
        <begin position="598"/>
        <end position="626"/>
    </location>
</feature>
<gene>
    <name evidence="2" type="ORF">LTR24_000330</name>
</gene>
<accession>A0ABR0KPD4</accession>
<dbReference type="Proteomes" id="UP001345013">
    <property type="component" value="Unassembled WGS sequence"/>
</dbReference>
<feature type="region of interest" description="Disordered" evidence="1">
    <location>
        <begin position="75"/>
        <end position="122"/>
    </location>
</feature>
<evidence type="ECO:0000313" key="3">
    <source>
        <dbReference type="Proteomes" id="UP001345013"/>
    </source>
</evidence>
<proteinExistence type="predicted"/>